<dbReference type="CDD" id="cd00383">
    <property type="entry name" value="trans_reg_C"/>
    <property type="match status" value="1"/>
</dbReference>
<dbReference type="SMART" id="SM00862">
    <property type="entry name" value="Trans_reg_C"/>
    <property type="match status" value="1"/>
</dbReference>
<evidence type="ECO:0000256" key="6">
    <source>
        <dbReference type="SAM" id="MobiDB-lite"/>
    </source>
</evidence>
<keyword evidence="1" id="KW-0597">Phosphoprotein</keyword>
<dbReference type="InterPro" id="IPR039420">
    <property type="entry name" value="WalR-like"/>
</dbReference>
<keyword evidence="2" id="KW-0805">Transcription regulation</keyword>
<evidence type="ECO:0000256" key="4">
    <source>
        <dbReference type="ARBA" id="ARBA00023163"/>
    </source>
</evidence>
<feature type="region of interest" description="Disordered" evidence="6">
    <location>
        <begin position="1"/>
        <end position="28"/>
    </location>
</feature>
<evidence type="ECO:0000259" key="7">
    <source>
        <dbReference type="PROSITE" id="PS51755"/>
    </source>
</evidence>
<keyword evidence="9" id="KW-1185">Reference proteome</keyword>
<sequence length="188" mass="20411">MTIQLEHPPAIRVATPPRPLPTPVRPAPTSGLTVTIELSAEGSALNEELLAALDAARGHIAHLGAVTMTVRAAEPHATAPAEAPVVDPGVHVHIYPDSRVVRFGEAELPLSRLEFDLLLYLAEHPGQVFSRAQLLTSVWGDAHVGRRTIDVHVRRLRAKIDDRFPLVTTIRGVGYRFDGKGRVSVTRS</sequence>
<organism evidence="8 9">
    <name type="scientific">Phytomonospora endophytica</name>
    <dbReference type="NCBI Taxonomy" id="714109"/>
    <lineage>
        <taxon>Bacteria</taxon>
        <taxon>Bacillati</taxon>
        <taxon>Actinomycetota</taxon>
        <taxon>Actinomycetes</taxon>
        <taxon>Micromonosporales</taxon>
        <taxon>Micromonosporaceae</taxon>
        <taxon>Phytomonospora</taxon>
    </lineage>
</organism>
<reference evidence="8 9" key="1">
    <citation type="submission" date="2020-08" db="EMBL/GenBank/DDBJ databases">
        <title>Genomic Encyclopedia of Type Strains, Phase IV (KMG-IV): sequencing the most valuable type-strain genomes for metagenomic binning, comparative biology and taxonomic classification.</title>
        <authorList>
            <person name="Goeker M."/>
        </authorList>
    </citation>
    <scope>NUCLEOTIDE SEQUENCE [LARGE SCALE GENOMIC DNA]</scope>
    <source>
        <strain evidence="8 9">YIM 65646</strain>
    </source>
</reference>
<evidence type="ECO:0000256" key="5">
    <source>
        <dbReference type="PROSITE-ProRule" id="PRU01091"/>
    </source>
</evidence>
<dbReference type="Gene3D" id="1.10.10.10">
    <property type="entry name" value="Winged helix-like DNA-binding domain superfamily/Winged helix DNA-binding domain"/>
    <property type="match status" value="1"/>
</dbReference>
<dbReference type="SUPFAM" id="SSF46894">
    <property type="entry name" value="C-terminal effector domain of the bipartite response regulators"/>
    <property type="match status" value="1"/>
</dbReference>
<evidence type="ECO:0000313" key="9">
    <source>
        <dbReference type="Proteomes" id="UP000548476"/>
    </source>
</evidence>
<dbReference type="GO" id="GO:0000156">
    <property type="term" value="F:phosphorelay response regulator activity"/>
    <property type="evidence" value="ECO:0007669"/>
    <property type="project" value="TreeGrafter"/>
</dbReference>
<evidence type="ECO:0000313" key="8">
    <source>
        <dbReference type="EMBL" id="MBB6038095.1"/>
    </source>
</evidence>
<gene>
    <name evidence="8" type="ORF">HNR73_005975</name>
</gene>
<feature type="compositionally biased region" description="Pro residues" evidence="6">
    <location>
        <begin position="16"/>
        <end position="26"/>
    </location>
</feature>
<keyword evidence="4" id="KW-0804">Transcription</keyword>
<evidence type="ECO:0000256" key="1">
    <source>
        <dbReference type="ARBA" id="ARBA00022553"/>
    </source>
</evidence>
<dbReference type="EMBL" id="JACHGT010000015">
    <property type="protein sequence ID" value="MBB6038095.1"/>
    <property type="molecule type" value="Genomic_DNA"/>
</dbReference>
<dbReference type="PROSITE" id="PS51755">
    <property type="entry name" value="OMPR_PHOB"/>
    <property type="match status" value="1"/>
</dbReference>
<protein>
    <submittedName>
        <fullName evidence="8">DNA-binding response OmpR family regulator</fullName>
    </submittedName>
</protein>
<dbReference type="InterPro" id="IPR016032">
    <property type="entry name" value="Sig_transdc_resp-reg_C-effctor"/>
</dbReference>
<dbReference type="GO" id="GO:0000976">
    <property type="term" value="F:transcription cis-regulatory region binding"/>
    <property type="evidence" value="ECO:0007669"/>
    <property type="project" value="TreeGrafter"/>
</dbReference>
<evidence type="ECO:0000256" key="3">
    <source>
        <dbReference type="ARBA" id="ARBA00023125"/>
    </source>
</evidence>
<comment type="caution">
    <text evidence="8">The sequence shown here is derived from an EMBL/GenBank/DDBJ whole genome shotgun (WGS) entry which is preliminary data.</text>
</comment>
<dbReference type="Proteomes" id="UP000548476">
    <property type="component" value="Unassembled WGS sequence"/>
</dbReference>
<proteinExistence type="predicted"/>
<name>A0A841FPP7_9ACTN</name>
<dbReference type="AlphaFoldDB" id="A0A841FPP7"/>
<dbReference type="RefSeq" id="WP_184790901.1">
    <property type="nucleotide sequence ID" value="NZ_BONT01000048.1"/>
</dbReference>
<dbReference type="GO" id="GO:0032993">
    <property type="term" value="C:protein-DNA complex"/>
    <property type="evidence" value="ECO:0007669"/>
    <property type="project" value="TreeGrafter"/>
</dbReference>
<dbReference type="Pfam" id="PF00486">
    <property type="entry name" value="Trans_reg_C"/>
    <property type="match status" value="1"/>
</dbReference>
<dbReference type="GO" id="GO:0006355">
    <property type="term" value="P:regulation of DNA-templated transcription"/>
    <property type="evidence" value="ECO:0007669"/>
    <property type="project" value="InterPro"/>
</dbReference>
<keyword evidence="3 5" id="KW-0238">DNA-binding</keyword>
<dbReference type="PANTHER" id="PTHR48111:SF4">
    <property type="entry name" value="DNA-BINDING DUAL TRANSCRIPTIONAL REGULATOR OMPR"/>
    <property type="match status" value="1"/>
</dbReference>
<dbReference type="InterPro" id="IPR036388">
    <property type="entry name" value="WH-like_DNA-bd_sf"/>
</dbReference>
<feature type="domain" description="OmpR/PhoB-type" evidence="7">
    <location>
        <begin position="81"/>
        <end position="179"/>
    </location>
</feature>
<evidence type="ECO:0000256" key="2">
    <source>
        <dbReference type="ARBA" id="ARBA00023015"/>
    </source>
</evidence>
<feature type="DNA-binding region" description="OmpR/PhoB-type" evidence="5">
    <location>
        <begin position="81"/>
        <end position="179"/>
    </location>
</feature>
<dbReference type="PANTHER" id="PTHR48111">
    <property type="entry name" value="REGULATOR OF RPOS"/>
    <property type="match status" value="1"/>
</dbReference>
<dbReference type="GO" id="GO:0005829">
    <property type="term" value="C:cytosol"/>
    <property type="evidence" value="ECO:0007669"/>
    <property type="project" value="TreeGrafter"/>
</dbReference>
<dbReference type="InterPro" id="IPR001867">
    <property type="entry name" value="OmpR/PhoB-type_DNA-bd"/>
</dbReference>
<accession>A0A841FPP7</accession>